<comment type="cofactor">
    <cofactor evidence="9">
        <name>Mg(2+)</name>
        <dbReference type="ChEBI" id="CHEBI:18420"/>
    </cofactor>
    <text evidence="9">Binds 1 Mg(2+) ion per subunit.</text>
</comment>
<dbReference type="SMART" id="SM00663">
    <property type="entry name" value="RPOLA_N"/>
    <property type="match status" value="1"/>
</dbReference>
<evidence type="ECO:0000256" key="10">
    <source>
        <dbReference type="RuleBase" id="RU004279"/>
    </source>
</evidence>
<evidence type="ECO:0000256" key="5">
    <source>
        <dbReference type="ARBA" id="ARBA00022679"/>
    </source>
</evidence>
<keyword evidence="5 9" id="KW-0808">Transferase</keyword>
<evidence type="ECO:0000256" key="7">
    <source>
        <dbReference type="ARBA" id="ARBA00023163"/>
    </source>
</evidence>
<dbReference type="GO" id="GO:0006351">
    <property type="term" value="P:DNA-templated transcription"/>
    <property type="evidence" value="ECO:0007669"/>
    <property type="project" value="UniProtKB-UniRule"/>
</dbReference>
<dbReference type="InterPro" id="IPR042102">
    <property type="entry name" value="RNA_pol_Rpb1_3_sf"/>
</dbReference>
<geneLocation type="chloroplast" evidence="12"/>
<comment type="subunit">
    <text evidence="9">In plastids the minimal PEP RNA polymerase catalytic core is composed of four subunits: alpha, beta, beta', and beta''. When a (nuclear-encoded) sigma factor is associated with the core the holoenzyme is formed, which can initiate transcription.</text>
</comment>
<dbReference type="Gene3D" id="1.10.274.100">
    <property type="entry name" value="RNA polymerase Rpb1, domain 3"/>
    <property type="match status" value="1"/>
</dbReference>
<dbReference type="RefSeq" id="YP_009105910.1">
    <property type="nucleotide sequence ID" value="NC_025537.1"/>
</dbReference>
<evidence type="ECO:0000256" key="8">
    <source>
        <dbReference type="ARBA" id="ARBA00048552"/>
    </source>
</evidence>
<comment type="catalytic activity">
    <reaction evidence="8 9 10">
        <text>RNA(n) + a ribonucleoside 5'-triphosphate = RNA(n+1) + diphosphate</text>
        <dbReference type="Rhea" id="RHEA:21248"/>
        <dbReference type="Rhea" id="RHEA-COMP:14527"/>
        <dbReference type="Rhea" id="RHEA-COMP:17342"/>
        <dbReference type="ChEBI" id="CHEBI:33019"/>
        <dbReference type="ChEBI" id="CHEBI:61557"/>
        <dbReference type="ChEBI" id="CHEBI:140395"/>
        <dbReference type="EC" id="2.7.7.6"/>
    </reaction>
</comment>
<comment type="cofactor">
    <cofactor evidence="9">
        <name>Zn(2+)</name>
        <dbReference type="ChEBI" id="CHEBI:29105"/>
    </cofactor>
    <text evidence="9">Binds 1 Zn(2+) ion per subunit.</text>
</comment>
<keyword evidence="9" id="KW-0479">Metal-binding</keyword>
<dbReference type="GO" id="GO:0008270">
    <property type="term" value="F:zinc ion binding"/>
    <property type="evidence" value="ECO:0007669"/>
    <property type="project" value="UniProtKB-UniRule"/>
</dbReference>
<dbReference type="GO" id="GO:0003677">
    <property type="term" value="F:DNA binding"/>
    <property type="evidence" value="ECO:0007669"/>
    <property type="project" value="UniProtKB-UniRule"/>
</dbReference>
<dbReference type="GO" id="GO:0003899">
    <property type="term" value="F:DNA-directed RNA polymerase activity"/>
    <property type="evidence" value="ECO:0007669"/>
    <property type="project" value="UniProtKB-UniRule"/>
</dbReference>
<comment type="subcellular location">
    <subcellularLocation>
        <location evidence="9">Plastid</location>
        <location evidence="9">Chloroplast</location>
    </subcellularLocation>
</comment>
<gene>
    <name evidence="9 12" type="primary">rpoC1</name>
</gene>
<dbReference type="AlphaFoldDB" id="A0A097KNG5"/>
<feature type="binding site" evidence="9">
    <location>
        <position position="70"/>
    </location>
    <ligand>
        <name>Zn(2+)</name>
        <dbReference type="ChEBI" id="CHEBI:29105"/>
    </ligand>
</feature>
<dbReference type="SUPFAM" id="SSF64484">
    <property type="entry name" value="beta and beta-prime subunits of DNA dependent RNA-polymerase"/>
    <property type="match status" value="1"/>
</dbReference>
<feature type="domain" description="RNA polymerase N-terminal" evidence="11">
    <location>
        <begin position="401"/>
        <end position="676"/>
    </location>
</feature>
<protein>
    <recommendedName>
        <fullName evidence="9">DNA-directed RNA polymerase subunit beta'</fullName>
        <ecNumber evidence="9">2.7.7.6</ecNumber>
    </recommendedName>
    <alternativeName>
        <fullName evidence="9">PEP</fullName>
    </alternativeName>
    <alternativeName>
        <fullName evidence="9">Plastid-encoded RNA polymerase subunit beta'</fullName>
        <shortName evidence="9">RNA polymerase subunit beta'</shortName>
    </alternativeName>
</protein>
<keyword evidence="9" id="KW-0862">Zinc</keyword>
<dbReference type="InterPro" id="IPR045867">
    <property type="entry name" value="DNA-dir_RpoC_beta_prime"/>
</dbReference>
<evidence type="ECO:0000259" key="11">
    <source>
        <dbReference type="SMART" id="SM00663"/>
    </source>
</evidence>
<feature type="binding site" evidence="9">
    <location>
        <position position="72"/>
    </location>
    <ligand>
        <name>Zn(2+)</name>
        <dbReference type="ChEBI" id="CHEBI:29105"/>
    </ligand>
</feature>
<accession>A0A097KNG5</accession>
<feature type="binding site" evidence="9">
    <location>
        <position position="622"/>
    </location>
    <ligand>
        <name>Mg(2+)</name>
        <dbReference type="ChEBI" id="CHEBI:18420"/>
    </ligand>
</feature>
<dbReference type="EMBL" id="KM462876">
    <property type="protein sequence ID" value="AIT94718.1"/>
    <property type="molecule type" value="Genomic_DNA"/>
</dbReference>
<dbReference type="InterPro" id="IPR007066">
    <property type="entry name" value="RNA_pol_Rpb1_3"/>
</dbReference>
<dbReference type="PANTHER" id="PTHR19376:SF54">
    <property type="entry name" value="DNA-DIRECTED RNA POLYMERASE SUBUNIT BETA"/>
    <property type="match status" value="1"/>
</dbReference>
<reference evidence="12" key="1">
    <citation type="journal article" date="2014" name="BMC Evol. Biol.">
        <title>Chloroplast phylogenomic analysis resolves deep-level relationships within the green algal class Trebouxiophyceae.</title>
        <authorList>
            <person name="Lemieux C."/>
            <person name="Otis C."/>
            <person name="Turmel M."/>
        </authorList>
    </citation>
    <scope>NUCLEOTIDE SEQUENCE</scope>
</reference>
<dbReference type="Gene3D" id="2.40.40.20">
    <property type="match status" value="1"/>
</dbReference>
<evidence type="ECO:0000256" key="3">
    <source>
        <dbReference type="ARBA" id="ARBA00022478"/>
    </source>
</evidence>
<keyword evidence="7 9" id="KW-0804">Transcription</keyword>
<keyword evidence="12" id="KW-0150">Chloroplast</keyword>
<dbReference type="InterPro" id="IPR006592">
    <property type="entry name" value="RNA_pol_N"/>
</dbReference>
<dbReference type="GO" id="GO:0000428">
    <property type="term" value="C:DNA-directed RNA polymerase complex"/>
    <property type="evidence" value="ECO:0007669"/>
    <property type="project" value="UniProtKB-KW"/>
</dbReference>
<dbReference type="Pfam" id="PF04983">
    <property type="entry name" value="RNA_pol_Rpb1_3"/>
    <property type="match status" value="1"/>
</dbReference>
<keyword evidence="6 9" id="KW-0548">Nucleotidyltransferase</keyword>
<feature type="binding site" evidence="9">
    <location>
        <position position="86"/>
    </location>
    <ligand>
        <name>Zn(2+)</name>
        <dbReference type="ChEBI" id="CHEBI:29105"/>
    </ligand>
</feature>
<comment type="function">
    <text evidence="1 9 10">DNA-dependent RNA polymerase catalyzes the transcription of DNA into RNA using the four ribonucleoside triphosphates as substrates.</text>
</comment>
<dbReference type="GeneID" id="22159969"/>
<keyword evidence="3 9" id="KW-0240">DNA-directed RNA polymerase</keyword>
<dbReference type="InterPro" id="IPR034678">
    <property type="entry name" value="RNApol_RpoC1"/>
</dbReference>
<evidence type="ECO:0000256" key="1">
    <source>
        <dbReference type="ARBA" id="ARBA00004026"/>
    </source>
</evidence>
<evidence type="ECO:0000256" key="9">
    <source>
        <dbReference type="HAMAP-Rule" id="MF_01323"/>
    </source>
</evidence>
<keyword evidence="9" id="KW-0460">Magnesium</keyword>
<feature type="binding site" evidence="9">
    <location>
        <position position="83"/>
    </location>
    <ligand>
        <name>Zn(2+)</name>
        <dbReference type="ChEBI" id="CHEBI:29105"/>
    </ligand>
</feature>
<comment type="similarity">
    <text evidence="2 9">Belongs to the RNA polymerase beta' chain family. RpoC1 subfamily.</text>
</comment>
<dbReference type="GO" id="GO:0000287">
    <property type="term" value="F:magnesium ion binding"/>
    <property type="evidence" value="ECO:0007669"/>
    <property type="project" value="UniProtKB-UniRule"/>
</dbReference>
<dbReference type="InterPro" id="IPR007080">
    <property type="entry name" value="RNA_pol_Rpb1_1"/>
</dbReference>
<dbReference type="EC" id="2.7.7.6" evidence="9"/>
<evidence type="ECO:0000256" key="4">
    <source>
        <dbReference type="ARBA" id="ARBA00022640"/>
    </source>
</evidence>
<dbReference type="PANTHER" id="PTHR19376">
    <property type="entry name" value="DNA-DIRECTED RNA POLYMERASE"/>
    <property type="match status" value="1"/>
</dbReference>
<dbReference type="HAMAP" id="MF_01323">
    <property type="entry name" value="RNApol_bact_RpoC1"/>
    <property type="match status" value="1"/>
</dbReference>
<evidence type="ECO:0000256" key="6">
    <source>
        <dbReference type="ARBA" id="ARBA00022695"/>
    </source>
</evidence>
<dbReference type="Gene3D" id="1.10.40.90">
    <property type="match status" value="1"/>
</dbReference>
<organism evidence="12">
    <name type="scientific">Microthamnion kuetzingianum</name>
    <dbReference type="NCBI Taxonomy" id="34148"/>
    <lineage>
        <taxon>Eukaryota</taxon>
        <taxon>Viridiplantae</taxon>
        <taxon>Chlorophyta</taxon>
        <taxon>core chlorophytes</taxon>
        <taxon>Trebouxiophyceae</taxon>
        <taxon>Microthamniales</taxon>
        <taxon>Microthamniaceae</taxon>
        <taxon>Microthamnion</taxon>
    </lineage>
</organism>
<feature type="binding site" evidence="9">
    <location>
        <position position="624"/>
    </location>
    <ligand>
        <name>Mg(2+)</name>
        <dbReference type="ChEBI" id="CHEBI:18420"/>
    </ligand>
</feature>
<evidence type="ECO:0000313" key="12">
    <source>
        <dbReference type="EMBL" id="AIT94718.1"/>
    </source>
</evidence>
<evidence type="ECO:0000256" key="2">
    <source>
        <dbReference type="ARBA" id="ARBA00007207"/>
    </source>
</evidence>
<dbReference type="InterPro" id="IPR000722">
    <property type="entry name" value="RNA_pol_asu"/>
</dbReference>
<name>A0A097KNG5_9CHLO</name>
<feature type="binding site" evidence="9">
    <location>
        <position position="626"/>
    </location>
    <ligand>
        <name>Mg(2+)</name>
        <dbReference type="ChEBI" id="CHEBI:18420"/>
    </ligand>
</feature>
<dbReference type="GO" id="GO:0009507">
    <property type="term" value="C:chloroplast"/>
    <property type="evidence" value="ECO:0007669"/>
    <property type="project" value="UniProtKB-SubCell"/>
</dbReference>
<dbReference type="InterPro" id="IPR044893">
    <property type="entry name" value="RNA_pol_Rpb1_clamp_domain"/>
</dbReference>
<dbReference type="Gene3D" id="4.10.860.120">
    <property type="entry name" value="RNA polymerase II, clamp domain"/>
    <property type="match status" value="1"/>
</dbReference>
<proteinExistence type="inferred from homology"/>
<sequence>MKSDKPAVESLEIGLASPETIRQWAEKVLPNGKIFGEVTSPQTVNYKSLKPVKKGLFCERIFGPVEDFVCSCGKKPEQNQRYCNDCDVEYTSSKVRRYRLGYIELGSPVAHVWYFKGRVNYISTLLGMRRRRIDAFLYGTRITHSIDSLDFLTRFLRKLPRKKFLFYEYNPFFVLPLIFPFSWHCEQDGKRFVDFFTKLPESEDFPLPEYFPYALNKYKKKKSQNFLDIKDLSSLTKFKKRKTSSRFGISSKARNNPRIRKNRPFSFVSNLNTEKKIGLEEIRAKREFRNNNILAKRNQKEIFPRTLPYTKEQTVRDQLPCIGAQPFRQVLTNLDFPMLDLILSKKLYRLNVELAIWVNKELPMPLDGEIESYTKLKRRRLILLQRIKLVKNFIRTKQKPEWIILSALPVLPPGLRPILQLSGDQVAISDLNKLYQKILFRNRRFSQKSLDNPLYTQRLLQEGVDALIENGKGGAEPVCASNGRPLKSLSDMLKGKKGRFRQNLLGKRVDYSGRSVIVVGPQLQIHECGLPKEMAIELFQPFLVRQLVIHGLVTTILAAKKLIAEQSAIIWEVLEQLLEDHLVLLNRAPTLHRLGIQAFQPKLVNGRAILLHPLVCTGFNADFDGDQMAVHIPLSYQARAEAWQLMWSRNNILSPATGQPILVPSQDMVLGCYYLTTENSRNQRGTNLYFSELKETLLAYAKNKLDIHAFIWVRCDRNFETGNKNNNPLEIRIDSYGNSLEFYDNAQYFLDYEGNQVSQQVRTTLGRIIFNEILQDCFKLV</sequence>
<dbReference type="Pfam" id="PF00623">
    <property type="entry name" value="RNA_pol_Rpb1_2"/>
    <property type="match status" value="2"/>
</dbReference>
<dbReference type="Pfam" id="PF04997">
    <property type="entry name" value="RNA_pol_Rpb1_1"/>
    <property type="match status" value="2"/>
</dbReference>
<keyword evidence="4 12" id="KW-0934">Plastid</keyword>